<sequence>MSTISSTAVDNIKRIVDAAVANPTKDLPGASVVVVNRRGDLLIDYAAGLQGLEPGANPLKSNAVYWLASCTKLAVAALALVAVEEGKIFLDDSKQIEKLCPELRSIPILESIDKETGKIVLVPKTKKITLRMLLTHTAGFSYTHLNPKLAAYGRIFGINEGTGLDSSVLMPLISEPGTRFSYGVGVDWAANAITRAYNRTLDDLIQEKLFVPIGIKDTTFIPNKDMKDRTVTVSFRKNDGTLVPTPRLKHRAQAEDPTYAASGYQYGGSGLYTTPPEFSKLFATLLNGGVSPYTNTRVLSQASVDEMFTNQIPDWPDFGRQYPMTSCIPAVANSLPEIFHQPGNPPQGWGLTFFLNLVPLSTGRRAYSAYWCGISNLYYWIDREAGIAAFVSAQILPFSDEKMIRFVDKVEREIYKGLQEKPKL</sequence>
<dbReference type="InterPro" id="IPR001466">
    <property type="entry name" value="Beta-lactam-related"/>
</dbReference>
<dbReference type="InterPro" id="IPR050789">
    <property type="entry name" value="Diverse_Enzym_Activities"/>
</dbReference>
<organism evidence="2 3">
    <name type="scientific">Magnusiomyces paraingens</name>
    <dbReference type="NCBI Taxonomy" id="2606893"/>
    <lineage>
        <taxon>Eukaryota</taxon>
        <taxon>Fungi</taxon>
        <taxon>Dikarya</taxon>
        <taxon>Ascomycota</taxon>
        <taxon>Saccharomycotina</taxon>
        <taxon>Dipodascomycetes</taxon>
        <taxon>Dipodascales</taxon>
        <taxon>Dipodascaceae</taxon>
        <taxon>Magnusiomyces</taxon>
    </lineage>
</organism>
<evidence type="ECO:0000259" key="1">
    <source>
        <dbReference type="Pfam" id="PF00144"/>
    </source>
</evidence>
<feature type="domain" description="Beta-lactamase-related" evidence="1">
    <location>
        <begin position="17"/>
        <end position="403"/>
    </location>
</feature>
<dbReference type="Gene3D" id="3.40.710.10">
    <property type="entry name" value="DD-peptidase/beta-lactamase superfamily"/>
    <property type="match status" value="1"/>
</dbReference>
<gene>
    <name evidence="2" type="ORF">SAPINGB_P004874</name>
</gene>
<evidence type="ECO:0000313" key="3">
    <source>
        <dbReference type="Proteomes" id="UP000398389"/>
    </source>
</evidence>
<dbReference type="PANTHER" id="PTHR43283:SF3">
    <property type="entry name" value="BETA-LACTAMASE FAMILY PROTEIN (AFU_ORTHOLOGUE AFUA_5G07500)"/>
    <property type="match status" value="1"/>
</dbReference>
<dbReference type="AlphaFoldDB" id="A0A5E8C334"/>
<evidence type="ECO:0000313" key="2">
    <source>
        <dbReference type="EMBL" id="VVT56168.1"/>
    </source>
</evidence>
<dbReference type="PANTHER" id="PTHR43283">
    <property type="entry name" value="BETA-LACTAMASE-RELATED"/>
    <property type="match status" value="1"/>
</dbReference>
<dbReference type="InterPro" id="IPR012338">
    <property type="entry name" value="Beta-lactam/transpept-like"/>
</dbReference>
<dbReference type="GeneID" id="43583689"/>
<keyword evidence="3" id="KW-1185">Reference proteome</keyword>
<reference evidence="2 3" key="1">
    <citation type="submission" date="2019-09" db="EMBL/GenBank/DDBJ databases">
        <authorList>
            <person name="Brejova B."/>
        </authorList>
    </citation>
    <scope>NUCLEOTIDE SEQUENCE [LARGE SCALE GENOMIC DNA]</scope>
</reference>
<dbReference type="SUPFAM" id="SSF56601">
    <property type="entry name" value="beta-lactamase/transpeptidase-like"/>
    <property type="match status" value="1"/>
</dbReference>
<proteinExistence type="predicted"/>
<dbReference type="RefSeq" id="XP_031855480.1">
    <property type="nucleotide sequence ID" value="XM_031999589.1"/>
</dbReference>
<accession>A0A5E8C334</accession>
<dbReference type="OrthoDB" id="428260at2759"/>
<dbReference type="EMBL" id="CABVLU010000004">
    <property type="protein sequence ID" value="VVT56168.1"/>
    <property type="molecule type" value="Genomic_DNA"/>
</dbReference>
<name>A0A5E8C334_9ASCO</name>
<dbReference type="Proteomes" id="UP000398389">
    <property type="component" value="Unassembled WGS sequence"/>
</dbReference>
<dbReference type="Pfam" id="PF00144">
    <property type="entry name" value="Beta-lactamase"/>
    <property type="match status" value="1"/>
</dbReference>
<protein>
    <recommendedName>
        <fullName evidence="1">Beta-lactamase-related domain-containing protein</fullName>
    </recommendedName>
</protein>